<proteinExistence type="inferred from homology"/>
<feature type="compositionally biased region" description="Acidic residues" evidence="5">
    <location>
        <begin position="564"/>
        <end position="594"/>
    </location>
</feature>
<evidence type="ECO:0000256" key="1">
    <source>
        <dbReference type="ARBA" id="ARBA00006820"/>
    </source>
</evidence>
<dbReference type="GO" id="GO:0005524">
    <property type="term" value="F:ATP binding"/>
    <property type="evidence" value="ECO:0007669"/>
    <property type="project" value="UniProtKB-KW"/>
</dbReference>
<evidence type="ECO:0000313" key="6">
    <source>
        <dbReference type="EMBL" id="KAL3090263.1"/>
    </source>
</evidence>
<evidence type="ECO:0000256" key="2">
    <source>
        <dbReference type="ARBA" id="ARBA00022598"/>
    </source>
</evidence>
<dbReference type="PANTHER" id="PTHR12241">
    <property type="entry name" value="TUBULIN POLYGLUTAMYLASE"/>
    <property type="match status" value="1"/>
</dbReference>
<sequence length="594" mass="67571">MKSCSSSASTCSTGDTSSNTEAAEEDKEGGGICSLYCLASCLGVPSELGYEFLRQKNALVLSGLTTHSDDSLPFLRISTFDNVPPTILFYTKGAKVKKPPPHFASQLTWCNNSLLALVVRHSLAASHFKLVDESKKWIGYWGKHLKSPQYRTLKPFQKVNHFPGAFHLGRKDRLWLHIYEFMQRFEGDLFCIMPITYVLPRDARKLRLYLAGYTDRHVILKPPASARGTGISIVSRFDLVPPKAALVAQHYIERPFIINGAKFDLRIYVYVTSYDPLRVYVYDEGLVRFASVAYSSALSSYSNQFIHLTNYSINKHASDEPVPKWRLSEFWSFLEANGHNSTRLRNDINLVALKAIVSCETHIRSHGDHYSDFPFVSHELYGMDILVDANLRPWLIEMNISPSLHSSTSLDVCVKAQLAQDVLNMCGVPFPISTDDDFDSSLYFRTRNFAAHKTGKHLKKEQKHLETFISKSEISDDILEELTDADLRILVEFEDELSRRGAFLLIYPSADAHSLFFLRCMKSPLYSNLLLSKWQSLKTDERARGICRLREQCSFGLHIAKEVVEEEEDDEGEEEEEDKQQEREEQEATGGEEN</sequence>
<evidence type="ECO:0000256" key="4">
    <source>
        <dbReference type="ARBA" id="ARBA00022840"/>
    </source>
</evidence>
<comment type="caution">
    <text evidence="6">The sequence shown here is derived from an EMBL/GenBank/DDBJ whole genome shotgun (WGS) entry which is preliminary data.</text>
</comment>
<keyword evidence="7" id="KW-1185">Reference proteome</keyword>
<evidence type="ECO:0008006" key="8">
    <source>
        <dbReference type="Google" id="ProtNLM"/>
    </source>
</evidence>
<dbReference type="Gene3D" id="3.30.470.20">
    <property type="entry name" value="ATP-grasp fold, B domain"/>
    <property type="match status" value="1"/>
</dbReference>
<dbReference type="PROSITE" id="PS51221">
    <property type="entry name" value="TTL"/>
    <property type="match status" value="1"/>
</dbReference>
<dbReference type="GO" id="GO:0019098">
    <property type="term" value="P:reproductive behavior"/>
    <property type="evidence" value="ECO:0007669"/>
    <property type="project" value="UniProtKB-ARBA"/>
</dbReference>
<evidence type="ECO:0000313" key="7">
    <source>
        <dbReference type="Proteomes" id="UP001620645"/>
    </source>
</evidence>
<dbReference type="GO" id="GO:0016874">
    <property type="term" value="F:ligase activity"/>
    <property type="evidence" value="ECO:0007669"/>
    <property type="project" value="UniProtKB-KW"/>
</dbReference>
<evidence type="ECO:0000256" key="5">
    <source>
        <dbReference type="SAM" id="MobiDB-lite"/>
    </source>
</evidence>
<feature type="compositionally biased region" description="Low complexity" evidence="5">
    <location>
        <begin position="1"/>
        <end position="18"/>
    </location>
</feature>
<dbReference type="AlphaFoldDB" id="A0ABD2JII0"/>
<reference evidence="6 7" key="1">
    <citation type="submission" date="2024-10" db="EMBL/GenBank/DDBJ databases">
        <authorList>
            <person name="Kim D."/>
        </authorList>
    </citation>
    <scope>NUCLEOTIDE SEQUENCE [LARGE SCALE GENOMIC DNA]</scope>
    <source>
        <strain evidence="6">Taebaek</strain>
    </source>
</reference>
<name>A0ABD2JII0_HETSC</name>
<organism evidence="6 7">
    <name type="scientific">Heterodera schachtii</name>
    <name type="common">Sugarbeet cyst nematode worm</name>
    <name type="synonym">Tylenchus schachtii</name>
    <dbReference type="NCBI Taxonomy" id="97005"/>
    <lineage>
        <taxon>Eukaryota</taxon>
        <taxon>Metazoa</taxon>
        <taxon>Ecdysozoa</taxon>
        <taxon>Nematoda</taxon>
        <taxon>Chromadorea</taxon>
        <taxon>Rhabditida</taxon>
        <taxon>Tylenchina</taxon>
        <taxon>Tylenchomorpha</taxon>
        <taxon>Tylenchoidea</taxon>
        <taxon>Heteroderidae</taxon>
        <taxon>Heteroderinae</taxon>
        <taxon>Heterodera</taxon>
    </lineage>
</organism>
<dbReference type="Proteomes" id="UP001620645">
    <property type="component" value="Unassembled WGS sequence"/>
</dbReference>
<keyword evidence="3" id="KW-0547">Nucleotide-binding</keyword>
<dbReference type="InterPro" id="IPR004344">
    <property type="entry name" value="TTL/TTLL_fam"/>
</dbReference>
<evidence type="ECO:0000256" key="3">
    <source>
        <dbReference type="ARBA" id="ARBA00022741"/>
    </source>
</evidence>
<dbReference type="SUPFAM" id="SSF56059">
    <property type="entry name" value="Glutathione synthetase ATP-binding domain-like"/>
    <property type="match status" value="1"/>
</dbReference>
<dbReference type="Pfam" id="PF03133">
    <property type="entry name" value="TTL"/>
    <property type="match status" value="1"/>
</dbReference>
<keyword evidence="4" id="KW-0067">ATP-binding</keyword>
<protein>
    <recommendedName>
        <fullName evidence="8">Tubulin polyglutamylase TTLL4</fullName>
    </recommendedName>
</protein>
<comment type="similarity">
    <text evidence="1">Belongs to the tubulin--tyrosine ligase family.</text>
</comment>
<gene>
    <name evidence="6" type="ORF">niasHS_006715</name>
</gene>
<keyword evidence="2" id="KW-0436">Ligase</keyword>
<feature type="region of interest" description="Disordered" evidence="5">
    <location>
        <begin position="1"/>
        <end position="23"/>
    </location>
</feature>
<feature type="region of interest" description="Disordered" evidence="5">
    <location>
        <begin position="562"/>
        <end position="594"/>
    </location>
</feature>
<accession>A0ABD2JII0</accession>
<dbReference type="EMBL" id="JBICCN010000143">
    <property type="protein sequence ID" value="KAL3090263.1"/>
    <property type="molecule type" value="Genomic_DNA"/>
</dbReference>
<dbReference type="PANTHER" id="PTHR12241:SF162">
    <property type="entry name" value="TUBULIN MONOGLUTAMYLASE TTLL4"/>
    <property type="match status" value="1"/>
</dbReference>